<organism evidence="2 3">
    <name type="scientific">Domibacillus mangrovi</name>
    <dbReference type="NCBI Taxonomy" id="1714354"/>
    <lineage>
        <taxon>Bacteria</taxon>
        <taxon>Bacillati</taxon>
        <taxon>Bacillota</taxon>
        <taxon>Bacilli</taxon>
        <taxon>Bacillales</taxon>
        <taxon>Bacillaceae</taxon>
        <taxon>Domibacillus</taxon>
    </lineage>
</organism>
<dbReference type="InterPro" id="IPR038330">
    <property type="entry name" value="TspO/MBR-related_sf"/>
</dbReference>
<dbReference type="OrthoDB" id="5189031at2"/>
<keyword evidence="3" id="KW-1185">Reference proteome</keyword>
<evidence type="ECO:0008006" key="4">
    <source>
        <dbReference type="Google" id="ProtNLM"/>
    </source>
</evidence>
<dbReference type="PANTHER" id="PTHR33802">
    <property type="entry name" value="SI:CH211-161H7.5-RELATED"/>
    <property type="match status" value="1"/>
</dbReference>
<evidence type="ECO:0000256" key="1">
    <source>
        <dbReference type="SAM" id="Phobius"/>
    </source>
</evidence>
<dbReference type="PANTHER" id="PTHR33802:SF1">
    <property type="entry name" value="XK-RELATED PROTEIN"/>
    <property type="match status" value="1"/>
</dbReference>
<protein>
    <recommendedName>
        <fullName evidence="4">Tryptophan-rich sensory protein</fullName>
    </recommendedName>
</protein>
<feature type="transmembrane region" description="Helical" evidence="1">
    <location>
        <begin position="154"/>
        <end position="174"/>
    </location>
</feature>
<feature type="transmembrane region" description="Helical" evidence="1">
    <location>
        <begin position="120"/>
        <end position="142"/>
    </location>
</feature>
<feature type="transmembrane region" description="Helical" evidence="1">
    <location>
        <begin position="179"/>
        <end position="196"/>
    </location>
</feature>
<proteinExistence type="predicted"/>
<dbReference type="Proteomes" id="UP000186524">
    <property type="component" value="Unassembled WGS sequence"/>
</dbReference>
<feature type="transmembrane region" description="Helical" evidence="1">
    <location>
        <begin position="88"/>
        <end position="108"/>
    </location>
</feature>
<sequence>MVIIVNFLANSLPLNGQTTADIANRLDVLFTPANYVFSIWGLIYLLLAVWVIRGFNKENRVYRITHIPFLTSCLFNIAWIFLWHYEYFASSVVVITLLLLSLIVLYARIEREHFSLWDRLPFSIYLGWISVAVIANISYTLTYYGWNGFGISDVAWTVVLLVIATTLAIIFRFAHHDRFYPLVFVWALFGIAVQNWPNEPFVATTALIFSVFVLISALLKDNG</sequence>
<accession>A0A1Q5P1N5</accession>
<keyword evidence="1" id="KW-0472">Membrane</keyword>
<gene>
    <name evidence="2" type="ORF">BLL40_12030</name>
</gene>
<comment type="caution">
    <text evidence="2">The sequence shown here is derived from an EMBL/GenBank/DDBJ whole genome shotgun (WGS) entry which is preliminary data.</text>
</comment>
<reference evidence="2 3" key="1">
    <citation type="submission" date="2016-12" db="EMBL/GenBank/DDBJ databases">
        <title>Domibacillus sp. SAOS 44 whole genome sequencing.</title>
        <authorList>
            <person name="Verma A."/>
            <person name="Krishnamurthi S."/>
        </authorList>
    </citation>
    <scope>NUCLEOTIDE SEQUENCE [LARGE SCALE GENOMIC DNA]</scope>
    <source>
        <strain evidence="2 3">SAOS 44</strain>
    </source>
</reference>
<evidence type="ECO:0000313" key="3">
    <source>
        <dbReference type="Proteomes" id="UP000186524"/>
    </source>
</evidence>
<dbReference type="STRING" id="1714354.BLL40_12030"/>
<evidence type="ECO:0000313" key="2">
    <source>
        <dbReference type="EMBL" id="OKL36159.1"/>
    </source>
</evidence>
<keyword evidence="1" id="KW-1133">Transmembrane helix</keyword>
<feature type="transmembrane region" description="Helical" evidence="1">
    <location>
        <begin position="64"/>
        <end position="82"/>
    </location>
</feature>
<dbReference type="AlphaFoldDB" id="A0A1Q5P1N5"/>
<dbReference type="Gene3D" id="1.20.1260.100">
    <property type="entry name" value="TspO/MBR protein"/>
    <property type="match status" value="1"/>
</dbReference>
<keyword evidence="1" id="KW-0812">Transmembrane</keyword>
<dbReference type="EMBL" id="MRWQ01000010">
    <property type="protein sequence ID" value="OKL36159.1"/>
    <property type="molecule type" value="Genomic_DNA"/>
</dbReference>
<feature type="transmembrane region" description="Helical" evidence="1">
    <location>
        <begin position="35"/>
        <end position="52"/>
    </location>
</feature>
<feature type="transmembrane region" description="Helical" evidence="1">
    <location>
        <begin position="202"/>
        <end position="219"/>
    </location>
</feature>
<name>A0A1Q5P1N5_9BACI</name>